<reference evidence="1 2" key="1">
    <citation type="journal article" date="2015" name="Genome Biol. Evol.">
        <title>Phylogenomic analyses indicate that early fungi evolved digesting cell walls of algal ancestors of land plants.</title>
        <authorList>
            <person name="Chang Y."/>
            <person name="Wang S."/>
            <person name="Sekimoto S."/>
            <person name="Aerts A.L."/>
            <person name="Choi C."/>
            <person name="Clum A."/>
            <person name="LaButti K.M."/>
            <person name="Lindquist E.A."/>
            <person name="Yee Ngan C."/>
            <person name="Ohm R.A."/>
            <person name="Salamov A.A."/>
            <person name="Grigoriev I.V."/>
            <person name="Spatafora J.W."/>
            <person name="Berbee M.L."/>
        </authorList>
    </citation>
    <scope>NUCLEOTIDE SEQUENCE [LARGE SCALE GENOMIC DNA]</scope>
    <source>
        <strain evidence="1 2">JEL478</strain>
    </source>
</reference>
<dbReference type="Proteomes" id="UP000070544">
    <property type="component" value="Unassembled WGS sequence"/>
</dbReference>
<dbReference type="EMBL" id="KQ965811">
    <property type="protein sequence ID" value="KXS10987.1"/>
    <property type="molecule type" value="Genomic_DNA"/>
</dbReference>
<organism evidence="1 2">
    <name type="scientific">Gonapodya prolifera (strain JEL478)</name>
    <name type="common">Monoblepharis prolifera</name>
    <dbReference type="NCBI Taxonomy" id="1344416"/>
    <lineage>
        <taxon>Eukaryota</taxon>
        <taxon>Fungi</taxon>
        <taxon>Fungi incertae sedis</taxon>
        <taxon>Chytridiomycota</taxon>
        <taxon>Chytridiomycota incertae sedis</taxon>
        <taxon>Monoblepharidomycetes</taxon>
        <taxon>Monoblepharidales</taxon>
        <taxon>Gonapodyaceae</taxon>
        <taxon>Gonapodya</taxon>
    </lineage>
</organism>
<sequence length="152" mass="17934">MSTLQTHVLKYHADTIRDPDIRKKLEQQRIPTRNQLTLEDIASGKWKRDPVQVFDEETYQAFMLNWIVAANQPLTEPTNRWFLRMICTANPEVPQISGDMIKADIPQEMECLQGRIQGLLEDRVKVEKLFASDMGLWERKLMDKDWNYLEKV</sequence>
<gene>
    <name evidence="1" type="ORF">M427DRAFT_36445</name>
</gene>
<protein>
    <submittedName>
        <fullName evidence="1">Uncharacterized protein</fullName>
    </submittedName>
</protein>
<evidence type="ECO:0000313" key="2">
    <source>
        <dbReference type="Proteomes" id="UP000070544"/>
    </source>
</evidence>
<accession>A0A139A2I0</accession>
<proteinExistence type="predicted"/>
<dbReference type="AlphaFoldDB" id="A0A139A2I0"/>
<evidence type="ECO:0000313" key="1">
    <source>
        <dbReference type="EMBL" id="KXS10987.1"/>
    </source>
</evidence>
<keyword evidence="2" id="KW-1185">Reference proteome</keyword>
<name>A0A139A2I0_GONPJ</name>